<reference evidence="2" key="1">
    <citation type="submission" date="2022-11" db="UniProtKB">
        <authorList>
            <consortium name="WormBaseParasite"/>
        </authorList>
    </citation>
    <scope>IDENTIFICATION</scope>
</reference>
<proteinExistence type="predicted"/>
<organism evidence="1 2">
    <name type="scientific">Panagrolaimus sp. ES5</name>
    <dbReference type="NCBI Taxonomy" id="591445"/>
    <lineage>
        <taxon>Eukaryota</taxon>
        <taxon>Metazoa</taxon>
        <taxon>Ecdysozoa</taxon>
        <taxon>Nematoda</taxon>
        <taxon>Chromadorea</taxon>
        <taxon>Rhabditida</taxon>
        <taxon>Tylenchina</taxon>
        <taxon>Panagrolaimomorpha</taxon>
        <taxon>Panagrolaimoidea</taxon>
        <taxon>Panagrolaimidae</taxon>
        <taxon>Panagrolaimus</taxon>
    </lineage>
</organism>
<name>A0AC34FBH0_9BILA</name>
<evidence type="ECO:0000313" key="1">
    <source>
        <dbReference type="Proteomes" id="UP000887579"/>
    </source>
</evidence>
<protein>
    <submittedName>
        <fullName evidence="2">Uncharacterized protein</fullName>
    </submittedName>
</protein>
<evidence type="ECO:0000313" key="2">
    <source>
        <dbReference type="WBParaSite" id="ES5_v2.g14669.t1"/>
    </source>
</evidence>
<sequence length="231" mass="26187">MHLFYLELQSWKNANSSTLSLHIAAYENASEAVDKHDSKNEMHKQNSFEFPRQQENEVSKPEIMHFKASQKLLDPTNSGKKAINNKSETEKSEETSEDELSLTTILPSENSGHAPLALPFIHNTKKTSIPPSSACLMEDFYNGSSSPQFRFDREEETENGSETNDKYSDENSSNYDDDDGSHPKPDVSLDDVTPNGFFSLTTIKNFRRFNCAATKSKLPLDQYNSLKTFER</sequence>
<dbReference type="Proteomes" id="UP000887579">
    <property type="component" value="Unplaced"/>
</dbReference>
<dbReference type="WBParaSite" id="ES5_v2.g14669.t1">
    <property type="protein sequence ID" value="ES5_v2.g14669.t1"/>
    <property type="gene ID" value="ES5_v2.g14669"/>
</dbReference>
<accession>A0AC34FBH0</accession>